<dbReference type="SUPFAM" id="SSF103084">
    <property type="entry name" value="Holliday junction resolvase RusA"/>
    <property type="match status" value="1"/>
</dbReference>
<dbReference type="GO" id="GO:0006281">
    <property type="term" value="P:DNA repair"/>
    <property type="evidence" value="ECO:0007669"/>
    <property type="project" value="InterPro"/>
</dbReference>
<name>A0AAP8ZVY7_BACFG</name>
<proteinExistence type="predicted"/>
<dbReference type="EMBL" id="CP036553">
    <property type="protein sequence ID" value="QCQ37983.1"/>
    <property type="molecule type" value="Genomic_DNA"/>
</dbReference>
<dbReference type="InterPro" id="IPR036614">
    <property type="entry name" value="RusA-like_sf"/>
</dbReference>
<organism evidence="1 2">
    <name type="scientific">Bacteroides fragilis</name>
    <dbReference type="NCBI Taxonomy" id="817"/>
    <lineage>
        <taxon>Bacteria</taxon>
        <taxon>Pseudomonadati</taxon>
        <taxon>Bacteroidota</taxon>
        <taxon>Bacteroidia</taxon>
        <taxon>Bacteroidales</taxon>
        <taxon>Bacteroidaceae</taxon>
        <taxon>Bacteroides</taxon>
    </lineage>
</organism>
<reference evidence="1 2" key="1">
    <citation type="submission" date="2019-03" db="EMBL/GenBank/DDBJ databases">
        <title>Complete genome assembly of MDR B. fragilis.</title>
        <authorList>
            <person name="Sydenham T.V."/>
            <person name="Hasman H."/>
            <person name="Justesen U.S."/>
        </authorList>
    </citation>
    <scope>NUCLEOTIDE SEQUENCE [LARGE SCALE GENOMIC DNA]</scope>
    <source>
        <strain evidence="1 2">DCMOUH0067B</strain>
    </source>
</reference>
<sequence>MMKQQIRLIGQNVPSKKNSKIITKSKRVISSKLVQYYERWATPLLKQQLPTWQEMIQNKPLPLKVSFYFYRDSKRKWDFVNIVQVIADLMQKEGYLNDDDTKNFIPLYAGEEVTNKKEAGVIITIE</sequence>
<dbReference type="Pfam" id="PF05866">
    <property type="entry name" value="RusA"/>
    <property type="match status" value="1"/>
</dbReference>
<accession>A0AAP8ZVY7</accession>
<protein>
    <submittedName>
        <fullName evidence="1">RusA family crossover junction endodeoxyribonuclease</fullName>
    </submittedName>
</protein>
<dbReference type="GO" id="GO:0006310">
    <property type="term" value="P:DNA recombination"/>
    <property type="evidence" value="ECO:0007669"/>
    <property type="project" value="InterPro"/>
</dbReference>
<dbReference type="RefSeq" id="WP_137569147.1">
    <property type="nucleotide sequence ID" value="NZ_CP036553.1"/>
</dbReference>
<dbReference type="AlphaFoldDB" id="A0AAP8ZVY7"/>
<dbReference type="GO" id="GO:0000287">
    <property type="term" value="F:magnesium ion binding"/>
    <property type="evidence" value="ECO:0007669"/>
    <property type="project" value="InterPro"/>
</dbReference>
<gene>
    <name evidence="1" type="ORF">IA74_018795</name>
</gene>
<dbReference type="Gene3D" id="3.30.1330.70">
    <property type="entry name" value="Holliday junction resolvase RusA"/>
    <property type="match status" value="1"/>
</dbReference>
<dbReference type="Proteomes" id="UP000028294">
    <property type="component" value="Chromosome"/>
</dbReference>
<evidence type="ECO:0000313" key="1">
    <source>
        <dbReference type="EMBL" id="QCQ37983.1"/>
    </source>
</evidence>
<evidence type="ECO:0000313" key="2">
    <source>
        <dbReference type="Proteomes" id="UP000028294"/>
    </source>
</evidence>
<dbReference type="InterPro" id="IPR008822">
    <property type="entry name" value="Endonuclease_RusA-like"/>
</dbReference>